<feature type="active site" description="Nucleophile" evidence="1">
    <location>
        <position position="65"/>
    </location>
</feature>
<feature type="domain" description="GST C-terminal" evidence="4">
    <location>
        <begin position="173"/>
        <end position="318"/>
    </location>
</feature>
<feature type="binding site" evidence="2">
    <location>
        <begin position="149"/>
        <end position="150"/>
    </location>
    <ligand>
        <name>glutathione</name>
        <dbReference type="ChEBI" id="CHEBI:57925"/>
    </ligand>
</feature>
<dbReference type="PATRIC" id="fig|104102.7.peg.111"/>
<dbReference type="PROSITE" id="PS50405">
    <property type="entry name" value="GST_CTER"/>
    <property type="match status" value="1"/>
</dbReference>
<comment type="caution">
    <text evidence="5">The sequence shown here is derived from an EMBL/GenBank/DDBJ whole genome shotgun (WGS) entry which is preliminary data.</text>
</comment>
<dbReference type="GO" id="GO:0004364">
    <property type="term" value="F:glutathione transferase activity"/>
    <property type="evidence" value="ECO:0007669"/>
    <property type="project" value="UniProtKB-EC"/>
</dbReference>
<dbReference type="PANTHER" id="PTHR32419">
    <property type="entry name" value="GLUTATHIONYL-HYDROQUINONE REDUCTASE"/>
    <property type="match status" value="1"/>
</dbReference>
<feature type="active site" description="Proton donor/acceptor" evidence="1">
    <location>
        <position position="196"/>
    </location>
</feature>
<dbReference type="FunFam" id="3.40.30.10:FF:000058">
    <property type="entry name" value="Glutathione S-transferase, omega"/>
    <property type="match status" value="1"/>
</dbReference>
<dbReference type="InterPro" id="IPR016639">
    <property type="entry name" value="GST_Omega/GSH"/>
</dbReference>
<feature type="site" description="Lowers pKa of active site Cys" evidence="3">
    <location>
        <position position="254"/>
    </location>
</feature>
<dbReference type="GO" id="GO:0005737">
    <property type="term" value="C:cytoplasm"/>
    <property type="evidence" value="ECO:0007669"/>
    <property type="project" value="TreeGrafter"/>
</dbReference>
<feature type="binding site" evidence="2">
    <location>
        <position position="98"/>
    </location>
    <ligand>
        <name>glutathione</name>
        <dbReference type="ChEBI" id="CHEBI:57925"/>
    </ligand>
</feature>
<dbReference type="EC" id="2.5.1.18" evidence="5"/>
<dbReference type="InterPro" id="IPR036282">
    <property type="entry name" value="Glutathione-S-Trfase_C_sf"/>
</dbReference>
<dbReference type="SFLD" id="SFLDS00019">
    <property type="entry name" value="Glutathione_Transferase_(cytos"/>
    <property type="match status" value="1"/>
</dbReference>
<proteinExistence type="predicted"/>
<dbReference type="EMBL" id="JOKM01000006">
    <property type="protein sequence ID" value="KGB26487.1"/>
    <property type="molecule type" value="Genomic_DNA"/>
</dbReference>
<dbReference type="Gene3D" id="1.20.1050.10">
    <property type="match status" value="1"/>
</dbReference>
<dbReference type="Proteomes" id="UP000029448">
    <property type="component" value="Unassembled WGS sequence"/>
</dbReference>
<dbReference type="CDD" id="cd03190">
    <property type="entry name" value="GST_C_Omega_like"/>
    <property type="match status" value="1"/>
</dbReference>
<dbReference type="Gene3D" id="3.40.30.10">
    <property type="entry name" value="Glutaredoxin"/>
    <property type="match status" value="1"/>
</dbReference>
<evidence type="ECO:0000256" key="1">
    <source>
        <dbReference type="PIRSR" id="PIRSR015753-1"/>
    </source>
</evidence>
<dbReference type="Pfam" id="PF13409">
    <property type="entry name" value="GST_N_2"/>
    <property type="match status" value="1"/>
</dbReference>
<gene>
    <name evidence="5" type="ORF">AtDm6_0113</name>
</gene>
<dbReference type="SFLD" id="SFLDG01148">
    <property type="entry name" value="Xi_(cytGST)"/>
    <property type="match status" value="1"/>
</dbReference>
<protein>
    <submittedName>
        <fullName evidence="5">Glutathione S-transferase, omega</fullName>
        <ecNumber evidence="5">2.5.1.18</ecNumber>
    </submittedName>
</protein>
<keyword evidence="6" id="KW-1185">Reference proteome</keyword>
<dbReference type="InterPro" id="IPR047047">
    <property type="entry name" value="GST_Omega-like_C"/>
</dbReference>
<evidence type="ECO:0000256" key="2">
    <source>
        <dbReference type="PIRSR" id="PIRSR015753-2"/>
    </source>
</evidence>
<dbReference type="RefSeq" id="WP_035377197.1">
    <property type="nucleotide sequence ID" value="NZ_JACAOJ010000062.1"/>
</dbReference>
<sequence>MGYLLHGTWQATQGVRHDTEEKGAFSRQPSQFRNWVTSDGKAGPTGEGGFKAEAGRYHLYVSLACPWAHRTLIFRHLKGLSNHIGLSVTHWLMGEHGWTFEEGQGVLPDTLYGASFLYELYVRANSDYSGNVTVPVLWDTHRETIVSNESADIIRMMNSAFDGIGAREGDYYPIPLRNEIEAVNQRIYSTLNNGVYKCGFAQSQQSYENAVREVFETLDWLEHHLRGRRWLVEDQLTEADWRLFTTLIRFDAVYVGHFKCNVRRLSDYPVLSGYVQRLYGLPSIAETVSFFHIKNHYYLSHPWLDPTGIVPVGPNPPFGEASMAVRRPREGTETE</sequence>
<accession>A0A094YYK7</accession>
<dbReference type="InterPro" id="IPR010987">
    <property type="entry name" value="Glutathione-S-Trfase_C-like"/>
</dbReference>
<name>A0A094YYK7_9PROT</name>
<reference evidence="5 6" key="1">
    <citation type="submission" date="2014-06" db="EMBL/GenBank/DDBJ databases">
        <title>Functional and comparative genomic analyses of the Drosophila gut microbiota identify candidate symbiosis factors.</title>
        <authorList>
            <person name="Newell P.D."/>
            <person name="Chaston J.M."/>
            <person name="Douglas A.E."/>
        </authorList>
    </citation>
    <scope>NUCLEOTIDE SEQUENCE [LARGE SCALE GENOMIC DNA]</scope>
    <source>
        <strain evidence="5 6">DmCS_006</strain>
    </source>
</reference>
<organism evidence="5 6">
    <name type="scientific">Acetobacter tropicalis</name>
    <dbReference type="NCBI Taxonomy" id="104102"/>
    <lineage>
        <taxon>Bacteria</taxon>
        <taxon>Pseudomonadati</taxon>
        <taxon>Pseudomonadota</taxon>
        <taxon>Alphaproteobacteria</taxon>
        <taxon>Acetobacterales</taxon>
        <taxon>Acetobacteraceae</taxon>
        <taxon>Acetobacter</taxon>
    </lineage>
</organism>
<dbReference type="InterPro" id="IPR004045">
    <property type="entry name" value="Glutathione_S-Trfase_N"/>
</dbReference>
<dbReference type="Pfam" id="PF13410">
    <property type="entry name" value="GST_C_2"/>
    <property type="match status" value="1"/>
</dbReference>
<dbReference type="SUPFAM" id="SSF47616">
    <property type="entry name" value="GST C-terminal domain-like"/>
    <property type="match status" value="1"/>
</dbReference>
<evidence type="ECO:0000256" key="3">
    <source>
        <dbReference type="PIRSR" id="PIRSR015753-3"/>
    </source>
</evidence>
<dbReference type="SFLD" id="SFLDG01206">
    <property type="entry name" value="Xi.1"/>
    <property type="match status" value="1"/>
</dbReference>
<dbReference type="InterPro" id="IPR036249">
    <property type="entry name" value="Thioredoxin-like_sf"/>
</dbReference>
<dbReference type="SUPFAM" id="SSF52833">
    <property type="entry name" value="Thioredoxin-like"/>
    <property type="match status" value="1"/>
</dbReference>
<evidence type="ECO:0000313" key="5">
    <source>
        <dbReference type="EMBL" id="KGB26487.1"/>
    </source>
</evidence>
<dbReference type="STRING" id="104102.AtDm6_0113"/>
<evidence type="ECO:0000259" key="4">
    <source>
        <dbReference type="PROSITE" id="PS50405"/>
    </source>
</evidence>
<dbReference type="GeneID" id="89479789"/>
<dbReference type="PIRSF" id="PIRSF015753">
    <property type="entry name" value="GST"/>
    <property type="match status" value="1"/>
</dbReference>
<keyword evidence="5" id="KW-0808">Transferase</keyword>
<dbReference type="InterPro" id="IPR040079">
    <property type="entry name" value="Glutathione_S-Trfase"/>
</dbReference>
<dbReference type="AlphaFoldDB" id="A0A094YYK7"/>
<dbReference type="PANTHER" id="PTHR32419:SF6">
    <property type="entry name" value="GLUTATHIONE S-TRANSFERASE OMEGA-LIKE 1-RELATED"/>
    <property type="match status" value="1"/>
</dbReference>
<feature type="site" description="Lowers pKa of active site Cys" evidence="3">
    <location>
        <position position="297"/>
    </location>
</feature>
<evidence type="ECO:0000313" key="6">
    <source>
        <dbReference type="Proteomes" id="UP000029448"/>
    </source>
</evidence>